<evidence type="ECO:0000313" key="2">
    <source>
        <dbReference type="EMBL" id="KAK0754558.1"/>
    </source>
</evidence>
<dbReference type="EMBL" id="JAUKUD010000001">
    <property type="protein sequence ID" value="KAK0754558.1"/>
    <property type="molecule type" value="Genomic_DNA"/>
</dbReference>
<feature type="transmembrane region" description="Helical" evidence="1">
    <location>
        <begin position="154"/>
        <end position="172"/>
    </location>
</feature>
<feature type="transmembrane region" description="Helical" evidence="1">
    <location>
        <begin position="86"/>
        <end position="112"/>
    </location>
</feature>
<protein>
    <submittedName>
        <fullName evidence="2">Uncharacterized protein</fullName>
    </submittedName>
</protein>
<dbReference type="PANTHER" id="PTHR35394">
    <property type="entry name" value="DUF3176 DOMAIN-CONTAINING PROTEIN"/>
    <property type="match status" value="1"/>
</dbReference>
<reference evidence="2" key="1">
    <citation type="submission" date="2023-06" db="EMBL/GenBank/DDBJ databases">
        <title>Genome-scale phylogeny and comparative genomics of the fungal order Sordariales.</title>
        <authorList>
            <consortium name="Lawrence Berkeley National Laboratory"/>
            <person name="Hensen N."/>
            <person name="Bonometti L."/>
            <person name="Westerberg I."/>
            <person name="Brannstrom I.O."/>
            <person name="Guillou S."/>
            <person name="Cros-Aarteil S."/>
            <person name="Calhoun S."/>
            <person name="Haridas S."/>
            <person name="Kuo A."/>
            <person name="Mondo S."/>
            <person name="Pangilinan J."/>
            <person name="Riley R."/>
            <person name="LaButti K."/>
            <person name="Andreopoulos B."/>
            <person name="Lipzen A."/>
            <person name="Chen C."/>
            <person name="Yanf M."/>
            <person name="Daum C."/>
            <person name="Ng V."/>
            <person name="Clum A."/>
            <person name="Steindorff A."/>
            <person name="Ohm R."/>
            <person name="Martin F."/>
            <person name="Silar P."/>
            <person name="Natvig D."/>
            <person name="Lalanne C."/>
            <person name="Gautier V."/>
            <person name="Ament-velasquez S.L."/>
            <person name="Kruys A."/>
            <person name="Hutchinson M.I."/>
            <person name="Powell A.J."/>
            <person name="Barry K."/>
            <person name="Miller A.N."/>
            <person name="Grigoriev I.V."/>
            <person name="Debuchy R."/>
            <person name="Gladieux P."/>
            <person name="Thoren M.H."/>
            <person name="Johannesson H."/>
        </authorList>
    </citation>
    <scope>NUCLEOTIDE SEQUENCE</scope>
    <source>
        <strain evidence="2">SMH3187-1</strain>
    </source>
</reference>
<keyword evidence="1" id="KW-1133">Transmembrane helix</keyword>
<dbReference type="Proteomes" id="UP001172155">
    <property type="component" value="Unassembled WGS sequence"/>
</dbReference>
<gene>
    <name evidence="2" type="ORF">B0T18DRAFT_386415</name>
</gene>
<sequence>MLQDWMYMGRTPYTKGHRQARSIIFVSAVRLLRFSLTFELRWTYVFAKLMRAYKKRARILFATVSAAAVLSLHDGKPVEEWGSPTISLNTVISALGVVSRATLAFSVSGVIGQHKWNWFRRRQDRLGVFEKFDEASRGPWGSASLLWWSKARNWASLGAFVTIIALLVDPFLQATVTLKGQTDVAISANLLALFSDGLSYSSSGIATGAATARFECSTGNCTWSLYTTAAVCSRCNDLSPEAILKQPGTVQKQSEGYNATDYYTYYATTSGTFRFTNYSLAYGHIMHLNGDIAKRNGLGEELVLLTAFMNADYTTSVSFRELDTTIATLLILRAGEDYQHRNAKWEDSRPTATECGLYICAKAYQASASNGVLAETEVAVSSPALPQPDGAPIQRAFNVTQGTIRGLQATMSSLFQVSRDAVEANPEFQRPAKAFLVYPNNNPLFSNDVPDILFHSANLASTFDDVARRLTVQFRESSNATHAGREDKYVLHIQVEWGFFVLLVVTLAVGCLYFVGVLIQTHRLKLSAWKESAYPVLGCGFGEETQSRLRMAEQAAYRSRAARRDREQMRVALLDVEGGYRLVHVVGPSRASP</sequence>
<dbReference type="Pfam" id="PF11374">
    <property type="entry name" value="DUF3176"/>
    <property type="match status" value="1"/>
</dbReference>
<evidence type="ECO:0000256" key="1">
    <source>
        <dbReference type="SAM" id="Phobius"/>
    </source>
</evidence>
<keyword evidence="3" id="KW-1185">Reference proteome</keyword>
<keyword evidence="1" id="KW-0472">Membrane</keyword>
<evidence type="ECO:0000313" key="3">
    <source>
        <dbReference type="Proteomes" id="UP001172155"/>
    </source>
</evidence>
<comment type="caution">
    <text evidence="2">The sequence shown here is derived from an EMBL/GenBank/DDBJ whole genome shotgun (WGS) entry which is preliminary data.</text>
</comment>
<accession>A0AA40KCX2</accession>
<feature type="transmembrane region" description="Helical" evidence="1">
    <location>
        <begin position="57"/>
        <end position="74"/>
    </location>
</feature>
<dbReference type="AlphaFoldDB" id="A0AA40KCX2"/>
<organism evidence="2 3">
    <name type="scientific">Schizothecium vesticola</name>
    <dbReference type="NCBI Taxonomy" id="314040"/>
    <lineage>
        <taxon>Eukaryota</taxon>
        <taxon>Fungi</taxon>
        <taxon>Dikarya</taxon>
        <taxon>Ascomycota</taxon>
        <taxon>Pezizomycotina</taxon>
        <taxon>Sordariomycetes</taxon>
        <taxon>Sordariomycetidae</taxon>
        <taxon>Sordariales</taxon>
        <taxon>Schizotheciaceae</taxon>
        <taxon>Schizothecium</taxon>
    </lineage>
</organism>
<name>A0AA40KCX2_9PEZI</name>
<feature type="transmembrane region" description="Helical" evidence="1">
    <location>
        <begin position="497"/>
        <end position="519"/>
    </location>
</feature>
<keyword evidence="1" id="KW-0812">Transmembrane</keyword>
<dbReference type="InterPro" id="IPR021514">
    <property type="entry name" value="DUF3176"/>
</dbReference>
<proteinExistence type="predicted"/>
<dbReference type="PANTHER" id="PTHR35394:SF5">
    <property type="entry name" value="DUF3176 DOMAIN-CONTAINING PROTEIN"/>
    <property type="match status" value="1"/>
</dbReference>